<dbReference type="SUPFAM" id="SSF54506">
    <property type="entry name" value="Diaminopimelate epimerase-like"/>
    <property type="match status" value="2"/>
</dbReference>
<dbReference type="GO" id="GO:0008837">
    <property type="term" value="F:diaminopimelate epimerase activity"/>
    <property type="evidence" value="ECO:0007669"/>
    <property type="project" value="InterPro"/>
</dbReference>
<protein>
    <recommendedName>
        <fullName evidence="4">Diaminopimelate epimerase</fullName>
    </recommendedName>
</protein>
<dbReference type="Gene3D" id="3.10.310.10">
    <property type="entry name" value="Diaminopimelate Epimerase, Chain A, domain 1"/>
    <property type="match status" value="2"/>
</dbReference>
<feature type="region of interest" description="Disordered" evidence="1">
    <location>
        <begin position="582"/>
        <end position="603"/>
    </location>
</feature>
<feature type="region of interest" description="Disordered" evidence="1">
    <location>
        <begin position="17"/>
        <end position="65"/>
    </location>
</feature>
<dbReference type="NCBIfam" id="TIGR00652">
    <property type="entry name" value="DapF"/>
    <property type="match status" value="1"/>
</dbReference>
<dbReference type="PANTHER" id="PTHR31689:SF2">
    <property type="entry name" value="DIAMINOPIMELATE EPIMERASE"/>
    <property type="match status" value="1"/>
</dbReference>
<dbReference type="Proteomes" id="UP000695562">
    <property type="component" value="Unassembled WGS sequence"/>
</dbReference>
<evidence type="ECO:0008006" key="4">
    <source>
        <dbReference type="Google" id="ProtNLM"/>
    </source>
</evidence>
<dbReference type="InterPro" id="IPR001653">
    <property type="entry name" value="DAP_epimerase_DapF"/>
</dbReference>
<gene>
    <name evidence="2" type="ORF">CYY_003878</name>
</gene>
<dbReference type="HAMAP" id="MF_00197">
    <property type="entry name" value="DAP_epimerase"/>
    <property type="match status" value="1"/>
</dbReference>
<feature type="region of interest" description="Disordered" evidence="1">
    <location>
        <begin position="186"/>
        <end position="217"/>
    </location>
</feature>
<feature type="compositionally biased region" description="Low complexity" evidence="1">
    <location>
        <begin position="186"/>
        <end position="216"/>
    </location>
</feature>
<name>A0A8J4PZ18_9MYCE</name>
<evidence type="ECO:0000313" key="3">
    <source>
        <dbReference type="Proteomes" id="UP000695562"/>
    </source>
</evidence>
<dbReference type="OrthoDB" id="16842at2759"/>
<reference evidence="2" key="1">
    <citation type="submission" date="2020-01" db="EMBL/GenBank/DDBJ databases">
        <title>Development of genomics and gene disruption for Polysphondylium violaceum indicates a role for the polyketide synthase stlB in stalk morphogenesis.</title>
        <authorList>
            <person name="Narita B."/>
            <person name="Kawabe Y."/>
            <person name="Kin K."/>
            <person name="Saito T."/>
            <person name="Gibbs R."/>
            <person name="Kuspa A."/>
            <person name="Muzny D."/>
            <person name="Queller D."/>
            <person name="Richards S."/>
            <person name="Strassman J."/>
            <person name="Sucgang R."/>
            <person name="Worley K."/>
            <person name="Schaap P."/>
        </authorList>
    </citation>
    <scope>NUCLEOTIDE SEQUENCE</scope>
    <source>
        <strain evidence="2">QSvi11</strain>
    </source>
</reference>
<accession>A0A8J4PZ18</accession>
<evidence type="ECO:0000256" key="1">
    <source>
        <dbReference type="SAM" id="MobiDB-lite"/>
    </source>
</evidence>
<dbReference type="GO" id="GO:0005829">
    <property type="term" value="C:cytosol"/>
    <property type="evidence" value="ECO:0007669"/>
    <property type="project" value="TreeGrafter"/>
</dbReference>
<dbReference type="GO" id="GO:0009089">
    <property type="term" value="P:lysine biosynthetic process via diaminopimelate"/>
    <property type="evidence" value="ECO:0007669"/>
    <property type="project" value="InterPro"/>
</dbReference>
<comment type="caution">
    <text evidence="2">The sequence shown here is derived from an EMBL/GenBank/DDBJ whole genome shotgun (WGS) entry which is preliminary data.</text>
</comment>
<dbReference type="EMBL" id="AJWJ01000128">
    <property type="protein sequence ID" value="KAF2074814.1"/>
    <property type="molecule type" value="Genomic_DNA"/>
</dbReference>
<evidence type="ECO:0000313" key="2">
    <source>
        <dbReference type="EMBL" id="KAF2074814.1"/>
    </source>
</evidence>
<dbReference type="PANTHER" id="PTHR31689">
    <property type="entry name" value="DIAMINOPIMELATE EPIMERASE, CHLOROPLASTIC"/>
    <property type="match status" value="1"/>
</dbReference>
<proteinExistence type="inferred from homology"/>
<feature type="compositionally biased region" description="Gly residues" evidence="1">
    <location>
        <begin position="587"/>
        <end position="603"/>
    </location>
</feature>
<dbReference type="AlphaFoldDB" id="A0A8J4PZ18"/>
<sequence length="629" mass="69072">MDQNQSTTSNINFRLINSNLNNNNNNNNSNINNNNNNNNINNNNNNDLNINNTTTNSQNNSSNSNNNITQHPLLIKFCKMHGCCNDFVIFHIDNVRFENDNRIYHPSIPLLQSIAQNVCHRSTGIGADQLLVLTPPPLNIDADYQMLIFNADGSVAENCANGVTCISKFIIDYQIPLYRNNSMSNNNSSSNINNSNNTNINNPPVDNNNFPVNNNPELKPFFIKQQHQSPNQPHHSQQQPIKSINSLLDSPYSTFQPTQFKILTIAGIQHCLTLPQHQQNNAKTLWSKVDMGNPLVFSIYDTINTQQYHQQENETLAAIAAATQATTPTPTSSSVSSNSFSQSPSQSDTPSSIMSLSPPTISSIPTIPTSSRLNLNNNNSNSNMDNSNSNNNNNTTIDQFQHFPIFKLNQAAGTMDRMASSRVLTTESSIEDYSKTIQFGTHFINSTLVSLGNPHCVLHLENVEEFPLEHYGKVIESHPIFPQKTNVEFVEVKSMDLVRVRVWQRGCGITSSCGTGAAAALVSGVLRGVNSRRALIEMDGGILEAEWREDNNQIFISGPATTVFEGTIRLYFDELENDDNSSFTSSGSGGSSGGGSSFGFSSGGGSGSSGNGWSCCMRNRHNSHTSSVF</sequence>
<feature type="compositionally biased region" description="Low complexity" evidence="1">
    <location>
        <begin position="327"/>
        <end position="394"/>
    </location>
</feature>
<organism evidence="2 3">
    <name type="scientific">Polysphondylium violaceum</name>
    <dbReference type="NCBI Taxonomy" id="133409"/>
    <lineage>
        <taxon>Eukaryota</taxon>
        <taxon>Amoebozoa</taxon>
        <taxon>Evosea</taxon>
        <taxon>Eumycetozoa</taxon>
        <taxon>Dictyostelia</taxon>
        <taxon>Dictyosteliales</taxon>
        <taxon>Dictyosteliaceae</taxon>
        <taxon>Polysphondylium</taxon>
    </lineage>
</organism>
<keyword evidence="3" id="KW-1185">Reference proteome</keyword>
<dbReference type="Pfam" id="PF01678">
    <property type="entry name" value="DAP_epimerase"/>
    <property type="match status" value="2"/>
</dbReference>
<feature type="region of interest" description="Disordered" evidence="1">
    <location>
        <begin position="327"/>
        <end position="396"/>
    </location>
</feature>